<evidence type="ECO:0000256" key="13">
    <source>
        <dbReference type="PIRSR" id="PIRSR602481-2"/>
    </source>
</evidence>
<evidence type="ECO:0000256" key="11">
    <source>
        <dbReference type="ARBA" id="ARBA00023163"/>
    </source>
</evidence>
<evidence type="ECO:0000256" key="1">
    <source>
        <dbReference type="ARBA" id="ARBA00004496"/>
    </source>
</evidence>
<dbReference type="Gene3D" id="3.30.1490.190">
    <property type="match status" value="1"/>
</dbReference>
<accession>A0A6P2CQA9</accession>
<dbReference type="GO" id="GO:0003700">
    <property type="term" value="F:DNA-binding transcription factor activity"/>
    <property type="evidence" value="ECO:0007669"/>
    <property type="project" value="InterPro"/>
</dbReference>
<organism evidence="14 15">
    <name type="scientific">Gemmata massiliana</name>
    <dbReference type="NCBI Taxonomy" id="1210884"/>
    <lineage>
        <taxon>Bacteria</taxon>
        <taxon>Pseudomonadati</taxon>
        <taxon>Planctomycetota</taxon>
        <taxon>Planctomycetia</taxon>
        <taxon>Gemmatales</taxon>
        <taxon>Gemmataceae</taxon>
        <taxon>Gemmata</taxon>
    </lineage>
</organism>
<dbReference type="GO" id="GO:0045892">
    <property type="term" value="P:negative regulation of DNA-templated transcription"/>
    <property type="evidence" value="ECO:0007669"/>
    <property type="project" value="TreeGrafter"/>
</dbReference>
<comment type="subunit">
    <text evidence="3">Homodimer.</text>
</comment>
<feature type="binding site" evidence="12">
    <location>
        <position position="106"/>
    </location>
    <ligand>
        <name>Zn(2+)</name>
        <dbReference type="ChEBI" id="CHEBI:29105"/>
    </ligand>
</feature>
<dbReference type="SUPFAM" id="SSF46785">
    <property type="entry name" value="Winged helix' DNA-binding domain"/>
    <property type="match status" value="1"/>
</dbReference>
<dbReference type="CDD" id="cd07153">
    <property type="entry name" value="Fur_like"/>
    <property type="match status" value="1"/>
</dbReference>
<keyword evidence="13" id="KW-0408">Iron</keyword>
<dbReference type="GO" id="GO:0008270">
    <property type="term" value="F:zinc ion binding"/>
    <property type="evidence" value="ECO:0007669"/>
    <property type="project" value="TreeGrafter"/>
</dbReference>
<evidence type="ECO:0000256" key="2">
    <source>
        <dbReference type="ARBA" id="ARBA00007957"/>
    </source>
</evidence>
<dbReference type="PANTHER" id="PTHR33202">
    <property type="entry name" value="ZINC UPTAKE REGULATION PROTEIN"/>
    <property type="match status" value="1"/>
</dbReference>
<name>A0A6P2CQA9_9BACT</name>
<reference evidence="14 15" key="1">
    <citation type="submission" date="2019-05" db="EMBL/GenBank/DDBJ databases">
        <authorList>
            <consortium name="Science for Life Laboratories"/>
        </authorList>
    </citation>
    <scope>NUCLEOTIDE SEQUENCE [LARGE SCALE GENOMIC DNA]</scope>
    <source>
        <strain evidence="14">Soil9</strain>
    </source>
</reference>
<feature type="binding site" evidence="13">
    <location>
        <position position="102"/>
    </location>
    <ligand>
        <name>Fe cation</name>
        <dbReference type="ChEBI" id="CHEBI:24875"/>
    </ligand>
</feature>
<dbReference type="InterPro" id="IPR043135">
    <property type="entry name" value="Fur_C"/>
</dbReference>
<feature type="binding site" evidence="12">
    <location>
        <position position="109"/>
    </location>
    <ligand>
        <name>Zn(2+)</name>
        <dbReference type="ChEBI" id="CHEBI:29105"/>
    </ligand>
</feature>
<evidence type="ECO:0000256" key="4">
    <source>
        <dbReference type="ARBA" id="ARBA00020910"/>
    </source>
</evidence>
<comment type="subcellular location">
    <subcellularLocation>
        <location evidence="1">Cytoplasm</location>
    </subcellularLocation>
</comment>
<feature type="binding site" evidence="13">
    <location>
        <position position="121"/>
    </location>
    <ligand>
        <name>Fe cation</name>
        <dbReference type="ChEBI" id="CHEBI:24875"/>
    </ligand>
</feature>
<keyword evidence="5" id="KW-0963">Cytoplasm</keyword>
<evidence type="ECO:0000256" key="6">
    <source>
        <dbReference type="ARBA" id="ARBA00022491"/>
    </source>
</evidence>
<evidence type="ECO:0000256" key="5">
    <source>
        <dbReference type="ARBA" id="ARBA00022490"/>
    </source>
</evidence>
<gene>
    <name evidence="14" type="ORF">SOIL9_66750</name>
</gene>
<dbReference type="GO" id="GO:0000976">
    <property type="term" value="F:transcription cis-regulatory region binding"/>
    <property type="evidence" value="ECO:0007669"/>
    <property type="project" value="TreeGrafter"/>
</dbReference>
<keyword evidence="10" id="KW-0238">DNA-binding</keyword>
<feature type="binding site" evidence="13">
    <location>
        <position position="138"/>
    </location>
    <ligand>
        <name>Fe cation</name>
        <dbReference type="ChEBI" id="CHEBI:24875"/>
    </ligand>
</feature>
<protein>
    <recommendedName>
        <fullName evidence="4">Ferric uptake regulation protein</fullName>
    </recommendedName>
</protein>
<dbReference type="Pfam" id="PF01475">
    <property type="entry name" value="FUR"/>
    <property type="match status" value="1"/>
</dbReference>
<keyword evidence="9" id="KW-0805">Transcription regulation</keyword>
<evidence type="ECO:0000256" key="10">
    <source>
        <dbReference type="ARBA" id="ARBA00023125"/>
    </source>
</evidence>
<dbReference type="Proteomes" id="UP000464178">
    <property type="component" value="Chromosome"/>
</dbReference>
<evidence type="ECO:0000256" key="3">
    <source>
        <dbReference type="ARBA" id="ARBA00011738"/>
    </source>
</evidence>
<evidence type="ECO:0000256" key="9">
    <source>
        <dbReference type="ARBA" id="ARBA00023015"/>
    </source>
</evidence>
<dbReference type="InterPro" id="IPR036388">
    <property type="entry name" value="WH-like_DNA-bd_sf"/>
</dbReference>
<sequence>MSLPAVEVSQTPESKFREYLASRKTPQRFTDQKRVLVEHIFAQHEHFDAEQLIENLKAAKKRVSRATVYRTLSSLVDAGLLRRIELGSRTVFDHDYGYPAHDHLVCEQCGSMTEFQSEELEALLEKVSAQNQFRAESHTLVVRGVCSACNAARAARHRPVM</sequence>
<evidence type="ECO:0000256" key="8">
    <source>
        <dbReference type="ARBA" id="ARBA00022833"/>
    </source>
</evidence>
<keyword evidence="11" id="KW-0804">Transcription</keyword>
<dbReference type="InterPro" id="IPR036390">
    <property type="entry name" value="WH_DNA-bd_sf"/>
</dbReference>
<comment type="cofactor">
    <cofactor evidence="13">
        <name>Mn(2+)</name>
        <dbReference type="ChEBI" id="CHEBI:29035"/>
    </cofactor>
    <cofactor evidence="13">
        <name>Fe(2+)</name>
        <dbReference type="ChEBI" id="CHEBI:29033"/>
    </cofactor>
    <text evidence="13">Binds 1 Mn(2+) or Fe(2+) ion per subunit.</text>
</comment>
<feature type="binding site" evidence="12">
    <location>
        <position position="149"/>
    </location>
    <ligand>
        <name>Zn(2+)</name>
        <dbReference type="ChEBI" id="CHEBI:29105"/>
    </ligand>
</feature>
<keyword evidence="7 12" id="KW-0479">Metal-binding</keyword>
<dbReference type="RefSeq" id="WP_052550569.1">
    <property type="nucleotide sequence ID" value="NZ_LR593886.1"/>
</dbReference>
<dbReference type="PANTHER" id="PTHR33202:SF2">
    <property type="entry name" value="FERRIC UPTAKE REGULATION PROTEIN"/>
    <property type="match status" value="1"/>
</dbReference>
<evidence type="ECO:0000313" key="14">
    <source>
        <dbReference type="EMBL" id="VTR91039.1"/>
    </source>
</evidence>
<feature type="binding site" evidence="12">
    <location>
        <position position="146"/>
    </location>
    <ligand>
        <name>Zn(2+)</name>
        <dbReference type="ChEBI" id="CHEBI:29105"/>
    </ligand>
</feature>
<evidence type="ECO:0000256" key="12">
    <source>
        <dbReference type="PIRSR" id="PIRSR602481-1"/>
    </source>
</evidence>
<dbReference type="KEGG" id="gms:SOIL9_66750"/>
<dbReference type="GO" id="GO:0005829">
    <property type="term" value="C:cytosol"/>
    <property type="evidence" value="ECO:0007669"/>
    <property type="project" value="TreeGrafter"/>
</dbReference>
<keyword evidence="8 12" id="KW-0862">Zinc</keyword>
<comment type="cofactor">
    <cofactor evidence="12">
        <name>Zn(2+)</name>
        <dbReference type="ChEBI" id="CHEBI:29105"/>
    </cofactor>
    <text evidence="12">Binds 1 zinc ion per subunit.</text>
</comment>
<evidence type="ECO:0000313" key="15">
    <source>
        <dbReference type="Proteomes" id="UP000464178"/>
    </source>
</evidence>
<keyword evidence="15" id="KW-1185">Reference proteome</keyword>
<evidence type="ECO:0000256" key="7">
    <source>
        <dbReference type="ARBA" id="ARBA00022723"/>
    </source>
</evidence>
<comment type="similarity">
    <text evidence="2">Belongs to the Fur family.</text>
</comment>
<proteinExistence type="inferred from homology"/>
<dbReference type="GO" id="GO:1900376">
    <property type="term" value="P:regulation of secondary metabolite biosynthetic process"/>
    <property type="evidence" value="ECO:0007669"/>
    <property type="project" value="TreeGrafter"/>
</dbReference>
<keyword evidence="6" id="KW-0678">Repressor</keyword>
<dbReference type="AlphaFoldDB" id="A0A6P2CQA9"/>
<dbReference type="EMBL" id="LR593886">
    <property type="protein sequence ID" value="VTR91039.1"/>
    <property type="molecule type" value="Genomic_DNA"/>
</dbReference>
<dbReference type="InterPro" id="IPR002481">
    <property type="entry name" value="FUR"/>
</dbReference>
<dbReference type="Gene3D" id="1.10.10.10">
    <property type="entry name" value="Winged helix-like DNA-binding domain superfamily/Winged helix DNA-binding domain"/>
    <property type="match status" value="1"/>
</dbReference>